<proteinExistence type="predicted"/>
<accession>A0A0H2S412</accession>
<protein>
    <submittedName>
        <fullName evidence="1">Uncharacterized protein</fullName>
    </submittedName>
</protein>
<reference evidence="1 2" key="1">
    <citation type="submission" date="2015-04" db="EMBL/GenBank/DDBJ databases">
        <title>Complete genome sequence of Schizopora paradoxa KUC8140, a cosmopolitan wood degrader in East Asia.</title>
        <authorList>
            <consortium name="DOE Joint Genome Institute"/>
            <person name="Min B."/>
            <person name="Park H."/>
            <person name="Jang Y."/>
            <person name="Kim J.-J."/>
            <person name="Kim K.H."/>
            <person name="Pangilinan J."/>
            <person name="Lipzen A."/>
            <person name="Riley R."/>
            <person name="Grigoriev I.V."/>
            <person name="Spatafora J.W."/>
            <person name="Choi I.-G."/>
        </authorList>
    </citation>
    <scope>NUCLEOTIDE SEQUENCE [LARGE SCALE GENOMIC DNA]</scope>
    <source>
        <strain evidence="1 2">KUC8140</strain>
    </source>
</reference>
<gene>
    <name evidence="1" type="ORF">SCHPADRAFT_901505</name>
</gene>
<dbReference type="AlphaFoldDB" id="A0A0H2S412"/>
<organism evidence="1 2">
    <name type="scientific">Schizopora paradoxa</name>
    <dbReference type="NCBI Taxonomy" id="27342"/>
    <lineage>
        <taxon>Eukaryota</taxon>
        <taxon>Fungi</taxon>
        <taxon>Dikarya</taxon>
        <taxon>Basidiomycota</taxon>
        <taxon>Agaricomycotina</taxon>
        <taxon>Agaricomycetes</taxon>
        <taxon>Hymenochaetales</taxon>
        <taxon>Schizoporaceae</taxon>
        <taxon>Schizopora</taxon>
    </lineage>
</organism>
<dbReference type="Proteomes" id="UP000053477">
    <property type="component" value="Unassembled WGS sequence"/>
</dbReference>
<keyword evidence="2" id="KW-1185">Reference proteome</keyword>
<evidence type="ECO:0000313" key="2">
    <source>
        <dbReference type="Proteomes" id="UP000053477"/>
    </source>
</evidence>
<sequence>MSGVSTLTSLISDMHFVDYEMGQRRRLECTTIEYITPDATWTGLTIPFSNDSEI</sequence>
<name>A0A0H2S412_9AGAM</name>
<dbReference type="InParanoid" id="A0A0H2S412"/>
<dbReference type="EMBL" id="KQ085916">
    <property type="protein sequence ID" value="KLO16418.1"/>
    <property type="molecule type" value="Genomic_DNA"/>
</dbReference>
<evidence type="ECO:0000313" key="1">
    <source>
        <dbReference type="EMBL" id="KLO16418.1"/>
    </source>
</evidence>